<dbReference type="Gene3D" id="1.10.260.40">
    <property type="entry name" value="lambda repressor-like DNA-binding domains"/>
    <property type="match status" value="1"/>
</dbReference>
<feature type="region of interest" description="Disordered" evidence="1">
    <location>
        <begin position="81"/>
        <end position="100"/>
    </location>
</feature>
<accession>A0A261F2M9</accession>
<dbReference type="PROSITE" id="PS50943">
    <property type="entry name" value="HTH_CROC1"/>
    <property type="match status" value="1"/>
</dbReference>
<evidence type="ECO:0000256" key="1">
    <source>
        <dbReference type="SAM" id="MobiDB-lite"/>
    </source>
</evidence>
<feature type="compositionally biased region" description="Polar residues" evidence="1">
    <location>
        <begin position="27"/>
        <end position="43"/>
    </location>
</feature>
<feature type="domain" description="HTH cro/C1-type" evidence="2">
    <location>
        <begin position="117"/>
        <end position="171"/>
    </location>
</feature>
<evidence type="ECO:0000259" key="2">
    <source>
        <dbReference type="PROSITE" id="PS50943"/>
    </source>
</evidence>
<keyword evidence="4" id="KW-1185">Reference proteome</keyword>
<evidence type="ECO:0000313" key="4">
    <source>
        <dbReference type="Proteomes" id="UP000216725"/>
    </source>
</evidence>
<reference evidence="3 4" key="1">
    <citation type="journal article" date="2017" name="BMC Genomics">
        <title>Comparative genomic and phylogenomic analyses of the Bifidobacteriaceae family.</title>
        <authorList>
            <person name="Lugli G.A."/>
            <person name="Milani C."/>
            <person name="Turroni F."/>
            <person name="Duranti S."/>
            <person name="Mancabelli L."/>
            <person name="Mangifesta M."/>
            <person name="Ferrario C."/>
            <person name="Modesto M."/>
            <person name="Mattarelli P."/>
            <person name="Jiri K."/>
            <person name="van Sinderen D."/>
            <person name="Ventura M."/>
        </authorList>
    </citation>
    <scope>NUCLEOTIDE SEQUENCE [LARGE SCALE GENOMIC DNA]</scope>
    <source>
        <strain evidence="3 4">DSM 24742</strain>
    </source>
</reference>
<dbReference type="InterPro" id="IPR010982">
    <property type="entry name" value="Lambda_DNA-bd_dom_sf"/>
</dbReference>
<gene>
    <name evidence="3" type="ORF">PSRA_0132</name>
</gene>
<dbReference type="Proteomes" id="UP000216725">
    <property type="component" value="Unassembled WGS sequence"/>
</dbReference>
<protein>
    <submittedName>
        <fullName evidence="3">XRE family transcriptional regulator</fullName>
    </submittedName>
</protein>
<dbReference type="EMBL" id="MWWR01000002">
    <property type="protein sequence ID" value="OZG53325.1"/>
    <property type="molecule type" value="Genomic_DNA"/>
</dbReference>
<sequence length="205" mass="22962">MTGTYEATKTKAAQMHQGTQMREGIQSGATLGASQQQRSQMTRELTPEQRRAVAMRRQQILLAQKNRMLKAEREQARSVWERQEREDAPAPHAAAPVKQPVPGETMFSLRKIQGEVLRELRTSDHKTLREVSEKAGVSLGYLSEVERGQKEASSELLVSITDALGVRLSQVLTMIAQRVEQVENAQGRPDLHAHEDHQVQAYDAA</sequence>
<evidence type="ECO:0000313" key="3">
    <source>
        <dbReference type="EMBL" id="OZG53325.1"/>
    </source>
</evidence>
<dbReference type="SUPFAM" id="SSF47413">
    <property type="entry name" value="lambda repressor-like DNA-binding domains"/>
    <property type="match status" value="1"/>
</dbReference>
<dbReference type="Pfam" id="PF01381">
    <property type="entry name" value="HTH_3"/>
    <property type="match status" value="1"/>
</dbReference>
<dbReference type="AlphaFoldDB" id="A0A261F2M9"/>
<comment type="caution">
    <text evidence="3">The sequence shown here is derived from an EMBL/GenBank/DDBJ whole genome shotgun (WGS) entry which is preliminary data.</text>
</comment>
<dbReference type="InterPro" id="IPR001387">
    <property type="entry name" value="Cro/C1-type_HTH"/>
</dbReference>
<proteinExistence type="predicted"/>
<organism evidence="3 4">
    <name type="scientific">Pseudoscardovia radai</name>
    <dbReference type="NCBI Taxonomy" id="987066"/>
    <lineage>
        <taxon>Bacteria</taxon>
        <taxon>Bacillati</taxon>
        <taxon>Actinomycetota</taxon>
        <taxon>Actinomycetes</taxon>
        <taxon>Bifidobacteriales</taxon>
        <taxon>Bifidobacteriaceae</taxon>
        <taxon>Pseudoscardovia</taxon>
    </lineage>
</organism>
<dbReference type="CDD" id="cd00093">
    <property type="entry name" value="HTH_XRE"/>
    <property type="match status" value="1"/>
</dbReference>
<dbReference type="SMART" id="SM00530">
    <property type="entry name" value="HTH_XRE"/>
    <property type="match status" value="1"/>
</dbReference>
<dbReference type="GO" id="GO:0003677">
    <property type="term" value="F:DNA binding"/>
    <property type="evidence" value="ECO:0007669"/>
    <property type="project" value="InterPro"/>
</dbReference>
<dbReference type="RefSeq" id="WP_245834810.1">
    <property type="nucleotide sequence ID" value="NZ_MWWR01000002.1"/>
</dbReference>
<feature type="region of interest" description="Disordered" evidence="1">
    <location>
        <begin position="1"/>
        <end position="51"/>
    </location>
</feature>
<name>A0A261F2M9_9BIFI</name>